<dbReference type="GO" id="GO:0004338">
    <property type="term" value="F:glucan exo-1,3-beta-glucosidase activity"/>
    <property type="evidence" value="ECO:0007669"/>
    <property type="project" value="UniProtKB-EC"/>
</dbReference>
<evidence type="ECO:0000256" key="10">
    <source>
        <dbReference type="RuleBase" id="RU361153"/>
    </source>
</evidence>
<dbReference type="InterPro" id="IPR017853">
    <property type="entry name" value="GH"/>
</dbReference>
<dbReference type="AlphaFoldDB" id="A0A0G2ESZ6"/>
<dbReference type="EC" id="3.2.1.58" evidence="9"/>
<dbReference type="GO" id="GO:0005576">
    <property type="term" value="C:extracellular region"/>
    <property type="evidence" value="ECO:0007669"/>
    <property type="project" value="UniProtKB-SubCell"/>
</dbReference>
<sequence>MLTRSSLPRVATFLASLATLGASAPALRLKARDSSFDYNNNLIYGVNLGGWLVCEPWITPSIFEAAGDSAVDEYTLGELGYDLTSHWETWITEDDFSNIAAAGLNHVRIPIGYWSVIQQSPYNYGAIDYLDSAVQWARTYGLHVLVDLHGASVSQNGFDNSGHYGAVEWGSSESYSDTLNAVAALAQRYKGDTDVVSLIEVLNEPLTNTANTYIQLDELEQFYRDGWGRIHNDASSDFTVVVHDAFQGVSAWYDWGNDLSGVMIDTHIYYIFDDSKLAQSQSDRISSVCSYKSTLAESNKWAIVGEWCSATTDCAKYLNGRYKGSRTDGTYDSDGAIGVGSCDGYYSGSVDSLTNDQKATIRQMNEAQLDSYASRNGWVYWTWKTEGAPEWDLQAQINAGLFPQPLSDRQYGTQC</sequence>
<keyword evidence="4 11" id="KW-0732">Signal</keyword>
<evidence type="ECO:0000256" key="8">
    <source>
        <dbReference type="ARBA" id="ARBA00036824"/>
    </source>
</evidence>
<dbReference type="InterPro" id="IPR050386">
    <property type="entry name" value="Glycosyl_hydrolase_5"/>
</dbReference>
<evidence type="ECO:0000256" key="4">
    <source>
        <dbReference type="ARBA" id="ARBA00022729"/>
    </source>
</evidence>
<evidence type="ECO:0000313" key="13">
    <source>
        <dbReference type="EMBL" id="KKY25291.1"/>
    </source>
</evidence>
<evidence type="ECO:0000313" key="14">
    <source>
        <dbReference type="Proteomes" id="UP000053317"/>
    </source>
</evidence>
<evidence type="ECO:0000259" key="12">
    <source>
        <dbReference type="Pfam" id="PF00150"/>
    </source>
</evidence>
<evidence type="ECO:0000256" key="11">
    <source>
        <dbReference type="SAM" id="SignalP"/>
    </source>
</evidence>
<keyword evidence="5 10" id="KW-0378">Hydrolase</keyword>
<dbReference type="GO" id="GO:0009251">
    <property type="term" value="P:glucan catabolic process"/>
    <property type="evidence" value="ECO:0007669"/>
    <property type="project" value="TreeGrafter"/>
</dbReference>
<accession>A0A0G2ESZ6</accession>
<dbReference type="Gene3D" id="3.20.20.80">
    <property type="entry name" value="Glycosidases"/>
    <property type="match status" value="1"/>
</dbReference>
<comment type="caution">
    <text evidence="13">The sequence shown here is derived from an EMBL/GenBank/DDBJ whole genome shotgun (WGS) entry which is preliminary data.</text>
</comment>
<dbReference type="OrthoDB" id="62120at2759"/>
<dbReference type="PANTHER" id="PTHR31297:SF1">
    <property type="entry name" value="GLUCAN 1,3-BETA-GLUCOSIDASE I_II-RELATED"/>
    <property type="match status" value="1"/>
</dbReference>
<comment type="similarity">
    <text evidence="2 10">Belongs to the glycosyl hydrolase 5 (cellulase A) family.</text>
</comment>
<keyword evidence="3" id="KW-0964">Secreted</keyword>
<proteinExistence type="inferred from homology"/>
<dbReference type="GO" id="GO:0009986">
    <property type="term" value="C:cell surface"/>
    <property type="evidence" value="ECO:0007669"/>
    <property type="project" value="TreeGrafter"/>
</dbReference>
<protein>
    <recommendedName>
        <fullName evidence="9">glucan 1,3-beta-glucosidase</fullName>
        <ecNumber evidence="9">3.2.1.58</ecNumber>
    </recommendedName>
</protein>
<evidence type="ECO:0000256" key="2">
    <source>
        <dbReference type="ARBA" id="ARBA00005641"/>
    </source>
</evidence>
<dbReference type="Pfam" id="PF00150">
    <property type="entry name" value="Cellulase"/>
    <property type="match status" value="1"/>
</dbReference>
<feature type="chain" id="PRO_5002543733" description="glucan 1,3-beta-glucosidase" evidence="11">
    <location>
        <begin position="24"/>
        <end position="415"/>
    </location>
</feature>
<comment type="subcellular location">
    <subcellularLocation>
        <location evidence="1">Secreted</location>
    </subcellularLocation>
</comment>
<dbReference type="InterPro" id="IPR001547">
    <property type="entry name" value="Glyco_hydro_5"/>
</dbReference>
<evidence type="ECO:0000256" key="9">
    <source>
        <dbReference type="ARBA" id="ARBA00038929"/>
    </source>
</evidence>
<keyword evidence="14" id="KW-1185">Reference proteome</keyword>
<dbReference type="GO" id="GO:0071555">
    <property type="term" value="P:cell wall organization"/>
    <property type="evidence" value="ECO:0007669"/>
    <property type="project" value="UniProtKB-KW"/>
</dbReference>
<keyword evidence="7" id="KW-0961">Cell wall biogenesis/degradation</keyword>
<dbReference type="SUPFAM" id="SSF51445">
    <property type="entry name" value="(Trans)glycosidases"/>
    <property type="match status" value="1"/>
</dbReference>
<comment type="catalytic activity">
    <reaction evidence="8">
        <text>Successive hydrolysis of beta-D-glucose units from the non-reducing ends of (1-&gt;3)-beta-D-glucans, releasing alpha-glucose.</text>
        <dbReference type="EC" id="3.2.1.58"/>
    </reaction>
</comment>
<name>A0A0G2ESZ6_PHACM</name>
<gene>
    <name evidence="13" type="ORF">UCRPC4_g01930</name>
</gene>
<evidence type="ECO:0000256" key="6">
    <source>
        <dbReference type="ARBA" id="ARBA00023295"/>
    </source>
</evidence>
<feature type="domain" description="Glycoside hydrolase family 5" evidence="12">
    <location>
        <begin position="85"/>
        <end position="313"/>
    </location>
</feature>
<dbReference type="PANTHER" id="PTHR31297">
    <property type="entry name" value="GLUCAN ENDO-1,6-BETA-GLUCOSIDASE B"/>
    <property type="match status" value="1"/>
</dbReference>
<dbReference type="Proteomes" id="UP000053317">
    <property type="component" value="Unassembled WGS sequence"/>
</dbReference>
<dbReference type="EMBL" id="LCWF01000045">
    <property type="protein sequence ID" value="KKY25291.1"/>
    <property type="molecule type" value="Genomic_DNA"/>
</dbReference>
<organism evidence="13 14">
    <name type="scientific">Phaeomoniella chlamydospora</name>
    <name type="common">Phaeoacremonium chlamydosporum</name>
    <dbReference type="NCBI Taxonomy" id="158046"/>
    <lineage>
        <taxon>Eukaryota</taxon>
        <taxon>Fungi</taxon>
        <taxon>Dikarya</taxon>
        <taxon>Ascomycota</taxon>
        <taxon>Pezizomycotina</taxon>
        <taxon>Eurotiomycetes</taxon>
        <taxon>Chaetothyriomycetidae</taxon>
        <taxon>Phaeomoniellales</taxon>
        <taxon>Phaeomoniellaceae</taxon>
        <taxon>Phaeomoniella</taxon>
    </lineage>
</organism>
<evidence type="ECO:0000256" key="1">
    <source>
        <dbReference type="ARBA" id="ARBA00004613"/>
    </source>
</evidence>
<reference evidence="13 14" key="1">
    <citation type="submission" date="2015-05" db="EMBL/GenBank/DDBJ databases">
        <title>Distinctive expansion of gene families associated with plant cell wall degradation and secondary metabolism in the genomes of grapevine trunk pathogens.</title>
        <authorList>
            <person name="Lawrence D.P."/>
            <person name="Travadon R."/>
            <person name="Rolshausen P.E."/>
            <person name="Baumgartner K."/>
        </authorList>
    </citation>
    <scope>NUCLEOTIDE SEQUENCE [LARGE SCALE GENOMIC DNA]</scope>
    <source>
        <strain evidence="13">UCRPC4</strain>
    </source>
</reference>
<evidence type="ECO:0000256" key="3">
    <source>
        <dbReference type="ARBA" id="ARBA00022525"/>
    </source>
</evidence>
<evidence type="ECO:0000256" key="5">
    <source>
        <dbReference type="ARBA" id="ARBA00022801"/>
    </source>
</evidence>
<feature type="signal peptide" evidence="11">
    <location>
        <begin position="1"/>
        <end position="23"/>
    </location>
</feature>
<keyword evidence="6 10" id="KW-0326">Glycosidase</keyword>
<evidence type="ECO:0000256" key="7">
    <source>
        <dbReference type="ARBA" id="ARBA00023316"/>
    </source>
</evidence>
<reference evidence="13 14" key="2">
    <citation type="submission" date="2015-05" db="EMBL/GenBank/DDBJ databases">
        <authorList>
            <person name="Morales-Cruz A."/>
            <person name="Amrine K.C."/>
            <person name="Cantu D."/>
        </authorList>
    </citation>
    <scope>NUCLEOTIDE SEQUENCE [LARGE SCALE GENOMIC DNA]</scope>
    <source>
        <strain evidence="13">UCRPC4</strain>
    </source>
</reference>